<dbReference type="Gene3D" id="3.10.105.10">
    <property type="entry name" value="Dipeptide-binding Protein, Domain 3"/>
    <property type="match status" value="1"/>
</dbReference>
<feature type="signal peptide" evidence="4">
    <location>
        <begin position="1"/>
        <end position="24"/>
    </location>
</feature>
<dbReference type="RefSeq" id="WP_154529525.1">
    <property type="nucleotide sequence ID" value="NZ_VUNH01000012.1"/>
</dbReference>
<dbReference type="PANTHER" id="PTHR30290:SF9">
    <property type="entry name" value="OLIGOPEPTIDE-BINDING PROTEIN APPA"/>
    <property type="match status" value="1"/>
</dbReference>
<keyword evidence="7" id="KW-1185">Reference proteome</keyword>
<keyword evidence="2" id="KW-0813">Transport</keyword>
<dbReference type="Gene3D" id="3.90.76.10">
    <property type="entry name" value="Dipeptide-binding Protein, Domain 1"/>
    <property type="match status" value="1"/>
</dbReference>
<dbReference type="GO" id="GO:0043190">
    <property type="term" value="C:ATP-binding cassette (ABC) transporter complex"/>
    <property type="evidence" value="ECO:0007669"/>
    <property type="project" value="InterPro"/>
</dbReference>
<dbReference type="Gene3D" id="3.40.190.10">
    <property type="entry name" value="Periplasmic binding protein-like II"/>
    <property type="match status" value="1"/>
</dbReference>
<evidence type="ECO:0000256" key="4">
    <source>
        <dbReference type="SAM" id="SignalP"/>
    </source>
</evidence>
<dbReference type="PANTHER" id="PTHR30290">
    <property type="entry name" value="PERIPLASMIC BINDING COMPONENT OF ABC TRANSPORTER"/>
    <property type="match status" value="1"/>
</dbReference>
<dbReference type="AlphaFoldDB" id="A0A6L5YDP9"/>
<dbReference type="Proteomes" id="UP000473699">
    <property type="component" value="Unassembled WGS sequence"/>
</dbReference>
<dbReference type="Pfam" id="PF00496">
    <property type="entry name" value="SBP_bac_5"/>
    <property type="match status" value="1"/>
</dbReference>
<evidence type="ECO:0000256" key="3">
    <source>
        <dbReference type="ARBA" id="ARBA00022729"/>
    </source>
</evidence>
<dbReference type="GO" id="GO:0015833">
    <property type="term" value="P:peptide transport"/>
    <property type="evidence" value="ECO:0007669"/>
    <property type="project" value="TreeGrafter"/>
</dbReference>
<reference evidence="6 7" key="1">
    <citation type="submission" date="2019-08" db="EMBL/GenBank/DDBJ databases">
        <title>In-depth cultivation of the pig gut microbiome towards novel bacterial diversity and tailored functional studies.</title>
        <authorList>
            <person name="Wylensek D."/>
            <person name="Hitch T.C.A."/>
            <person name="Clavel T."/>
        </authorList>
    </citation>
    <scope>NUCLEOTIDE SEQUENCE [LARGE SCALE GENOMIC DNA]</scope>
    <source>
        <strain evidence="6 7">SM-530-WT-4B</strain>
    </source>
</reference>
<comment type="caution">
    <text evidence="6">The sequence shown here is derived from an EMBL/GenBank/DDBJ whole genome shotgun (WGS) entry which is preliminary data.</text>
</comment>
<evidence type="ECO:0000313" key="7">
    <source>
        <dbReference type="Proteomes" id="UP000473699"/>
    </source>
</evidence>
<comment type="similarity">
    <text evidence="1">Belongs to the bacterial solute-binding protein 5 family.</text>
</comment>
<proteinExistence type="inferred from homology"/>
<feature type="domain" description="Solute-binding protein family 5" evidence="5">
    <location>
        <begin position="71"/>
        <end position="435"/>
    </location>
</feature>
<dbReference type="PIRSF" id="PIRSF002741">
    <property type="entry name" value="MppA"/>
    <property type="match status" value="1"/>
</dbReference>
<dbReference type="InterPro" id="IPR030678">
    <property type="entry name" value="Peptide/Ni-bd"/>
</dbReference>
<gene>
    <name evidence="6" type="ORF">FYJ74_10445</name>
</gene>
<dbReference type="InterPro" id="IPR000914">
    <property type="entry name" value="SBP_5_dom"/>
</dbReference>
<feature type="chain" id="PRO_5027115960" evidence="4">
    <location>
        <begin position="25"/>
        <end position="523"/>
    </location>
</feature>
<keyword evidence="3 4" id="KW-0732">Signal</keyword>
<evidence type="ECO:0000256" key="2">
    <source>
        <dbReference type="ARBA" id="ARBA00022448"/>
    </source>
</evidence>
<evidence type="ECO:0000259" key="5">
    <source>
        <dbReference type="Pfam" id="PF00496"/>
    </source>
</evidence>
<organism evidence="6 7">
    <name type="scientific">Pyramidobacter porci</name>
    <dbReference type="NCBI Taxonomy" id="2605789"/>
    <lineage>
        <taxon>Bacteria</taxon>
        <taxon>Thermotogati</taxon>
        <taxon>Synergistota</taxon>
        <taxon>Synergistia</taxon>
        <taxon>Synergistales</taxon>
        <taxon>Dethiosulfovibrionaceae</taxon>
        <taxon>Pyramidobacter</taxon>
    </lineage>
</organism>
<dbReference type="GO" id="GO:1904680">
    <property type="term" value="F:peptide transmembrane transporter activity"/>
    <property type="evidence" value="ECO:0007669"/>
    <property type="project" value="TreeGrafter"/>
</dbReference>
<dbReference type="SUPFAM" id="SSF53850">
    <property type="entry name" value="Periplasmic binding protein-like II"/>
    <property type="match status" value="1"/>
</dbReference>
<dbReference type="GO" id="GO:0042597">
    <property type="term" value="C:periplasmic space"/>
    <property type="evidence" value="ECO:0007669"/>
    <property type="project" value="UniProtKB-ARBA"/>
</dbReference>
<evidence type="ECO:0000313" key="6">
    <source>
        <dbReference type="EMBL" id="MST56446.1"/>
    </source>
</evidence>
<sequence>MKFYHTALLALVGAALLAAEPILALDKDVLTVVKYAEVISLDPQDITDTPSEDLNRKIYEGLVDFNMSLDVVPKLAKSWEISEDRLTWTFKLREGVTFHSGAPFNAEAVKVNFDRILNGRYKRTSLYQPIIKEVRVVDEYTVAFDLKQPFGPFLNNLAHTAGLILDPSYVKDPKKNAKIKRQPSGTGPFKFEEWEPGDYVKMSAFEDYWQGKPKLKGLIYKFAPEPSTRAMLVETGEAHVGQSIDTNDVERLKTRDDVEMRIFPNITVYTLVVNTSDAILGDVRVRQALSHSVDRQGICDKILHGNAVPAYSIISPMINCAAGQNNMIAYDPELSKKLLAEAGWDKIGKDGIRTNAEGKRLSVELWTSSKSAIIPEAYIGFARAVGMEIKLQTMDWATLNSRIELPEEKNKAQIFMMGWSPSTGDADWVYRPLLASWLVPPMGQNQSFYRNEIVDQGIKDGMRESDNALRKAAYEKIEEQLIADQPRIPIYSIKNLYAVRKEVKNLDIYPINFVMVNHLTYVE</sequence>
<dbReference type="InterPro" id="IPR039424">
    <property type="entry name" value="SBP_5"/>
</dbReference>
<accession>A0A6L5YDP9</accession>
<evidence type="ECO:0000256" key="1">
    <source>
        <dbReference type="ARBA" id="ARBA00005695"/>
    </source>
</evidence>
<protein>
    <submittedName>
        <fullName evidence="6">Glutathione ABC transporter substrate-binding protein</fullName>
    </submittedName>
</protein>
<dbReference type="EMBL" id="VUNH01000012">
    <property type="protein sequence ID" value="MST56446.1"/>
    <property type="molecule type" value="Genomic_DNA"/>
</dbReference>
<name>A0A6L5YDP9_9BACT</name>